<dbReference type="InterPro" id="IPR036397">
    <property type="entry name" value="RNaseH_sf"/>
</dbReference>
<dbReference type="CDD" id="cd06127">
    <property type="entry name" value="DEDDh"/>
    <property type="match status" value="1"/>
</dbReference>
<dbReference type="EMBL" id="AWSI01000033">
    <property type="protein sequence ID" value="ERH30441.1"/>
    <property type="molecule type" value="Genomic_DNA"/>
</dbReference>
<dbReference type="InterPro" id="IPR013520">
    <property type="entry name" value="Ribonucl_H"/>
</dbReference>
<keyword evidence="3 5" id="KW-0269">Exonuclease</keyword>
<evidence type="ECO:0000256" key="2">
    <source>
        <dbReference type="ARBA" id="ARBA00022801"/>
    </source>
</evidence>
<gene>
    <name evidence="5" type="ORF">HMPREF9244_01066</name>
</gene>
<dbReference type="InterPro" id="IPR012337">
    <property type="entry name" value="RNaseH-like_sf"/>
</dbReference>
<dbReference type="GO" id="GO:0008408">
    <property type="term" value="F:3'-5' exonuclease activity"/>
    <property type="evidence" value="ECO:0007669"/>
    <property type="project" value="TreeGrafter"/>
</dbReference>
<dbReference type="HOGENOM" id="CLU_047806_5_0_11"/>
<dbReference type="SUPFAM" id="SSF53098">
    <property type="entry name" value="Ribonuclease H-like"/>
    <property type="match status" value="1"/>
</dbReference>
<dbReference type="PATRIC" id="fig|1321816.3.peg.941"/>
<dbReference type="STRING" id="419015.HMPREF3214_01060"/>
<keyword evidence="2" id="KW-0378">Hydrolase</keyword>
<dbReference type="AlphaFoldDB" id="U1R8V2"/>
<evidence type="ECO:0000259" key="4">
    <source>
        <dbReference type="SMART" id="SM00479"/>
    </source>
</evidence>
<keyword evidence="6" id="KW-1185">Reference proteome</keyword>
<feature type="domain" description="Exonuclease" evidence="4">
    <location>
        <begin position="27"/>
        <end position="221"/>
    </location>
</feature>
<evidence type="ECO:0000256" key="1">
    <source>
        <dbReference type="ARBA" id="ARBA00022722"/>
    </source>
</evidence>
<comment type="caution">
    <text evidence="5">The sequence shown here is derived from an EMBL/GenBank/DDBJ whole genome shotgun (WGS) entry which is preliminary data.</text>
</comment>
<organism evidence="5 6">
    <name type="scientific">Alloscardovia omnicolens F0580</name>
    <dbReference type="NCBI Taxonomy" id="1321816"/>
    <lineage>
        <taxon>Bacteria</taxon>
        <taxon>Bacillati</taxon>
        <taxon>Actinomycetota</taxon>
        <taxon>Actinomycetes</taxon>
        <taxon>Bifidobacteriales</taxon>
        <taxon>Bifidobacteriaceae</taxon>
        <taxon>Alloscardovia</taxon>
    </lineage>
</organism>
<dbReference type="GO" id="GO:0005829">
    <property type="term" value="C:cytosol"/>
    <property type="evidence" value="ECO:0007669"/>
    <property type="project" value="TreeGrafter"/>
</dbReference>
<proteinExistence type="predicted"/>
<dbReference type="PANTHER" id="PTHR30231">
    <property type="entry name" value="DNA POLYMERASE III SUBUNIT EPSILON"/>
    <property type="match status" value="1"/>
</dbReference>
<accession>U1R8V2</accession>
<protein>
    <submittedName>
        <fullName evidence="5">Exonuclease</fullName>
    </submittedName>
</protein>
<evidence type="ECO:0000313" key="5">
    <source>
        <dbReference type="EMBL" id="ERH30441.1"/>
    </source>
</evidence>
<dbReference type="Pfam" id="PF00929">
    <property type="entry name" value="RNase_T"/>
    <property type="match status" value="1"/>
</dbReference>
<keyword evidence="1" id="KW-0540">Nuclease</keyword>
<evidence type="ECO:0000313" key="6">
    <source>
        <dbReference type="Proteomes" id="UP000016519"/>
    </source>
</evidence>
<dbReference type="Gene3D" id="3.30.420.10">
    <property type="entry name" value="Ribonuclease H-like superfamily/Ribonuclease H"/>
    <property type="match status" value="1"/>
</dbReference>
<evidence type="ECO:0000256" key="3">
    <source>
        <dbReference type="ARBA" id="ARBA00022839"/>
    </source>
</evidence>
<sequence>MVRMTSLADTIQAIPVQSMDTALADSFILGFDTETTGTISGKDSIVSASLVLRYPHKDFTSDVTQSWVINPRMPMHPAASRVNGFTDEFLATHGANQVDSIHEISDIIIAAQLRNIPVLAYNAPFDIAMLNGDMHKIGLADVTTELRDRDTENFLTHTQRELLVLDPLVIDRAVSHRPGPRKLIDTTQYYGVYPHGEFHTALADTVATVDVMREIIRLHDDIASLELTNLMPRQRFWYEQWQTSFNEYLRSKNRPQIKGSWL</sequence>
<dbReference type="SMART" id="SM00479">
    <property type="entry name" value="EXOIII"/>
    <property type="match status" value="1"/>
</dbReference>
<reference evidence="5 6" key="1">
    <citation type="submission" date="2013-08" db="EMBL/GenBank/DDBJ databases">
        <authorList>
            <person name="Weinstock G."/>
            <person name="Sodergren E."/>
            <person name="Wylie T."/>
            <person name="Fulton L."/>
            <person name="Fulton R."/>
            <person name="Fronick C."/>
            <person name="O'Laughlin M."/>
            <person name="Godfrey J."/>
            <person name="Miner T."/>
            <person name="Herter B."/>
            <person name="Appelbaum E."/>
            <person name="Cordes M."/>
            <person name="Lek S."/>
            <person name="Wollam A."/>
            <person name="Pepin K.H."/>
            <person name="Palsikar V.B."/>
            <person name="Mitreva M."/>
            <person name="Wilson R.K."/>
        </authorList>
    </citation>
    <scope>NUCLEOTIDE SEQUENCE [LARGE SCALE GENOMIC DNA]</scope>
    <source>
        <strain evidence="5 6">F0580</strain>
    </source>
</reference>
<dbReference type="Proteomes" id="UP000016519">
    <property type="component" value="Unassembled WGS sequence"/>
</dbReference>
<dbReference type="GO" id="GO:0003676">
    <property type="term" value="F:nucleic acid binding"/>
    <property type="evidence" value="ECO:0007669"/>
    <property type="project" value="InterPro"/>
</dbReference>
<name>U1R8V2_9BIFI</name>
<dbReference type="PANTHER" id="PTHR30231:SF4">
    <property type="entry name" value="PROTEIN NEN2"/>
    <property type="match status" value="1"/>
</dbReference>